<dbReference type="RefSeq" id="WP_145371850.1">
    <property type="nucleotide sequence ID" value="NZ_CP036275.1"/>
</dbReference>
<sequence>MTRFPSCLRCARLVRSLLPGIVGLVLLFPVPARAEDRLEDYFRGLRERRLYSVAETQCLRRLDDPEVPLDEQVRLTIELSRTYAGRATTQTGAARDEQWRRARQVIENFVSAHPRHRLRPWLDLQAASISADQGALLAWQAELLQDRNLKEQAAATLRDALTGLATLAENLASRSSAGNGEQLPRQERQRLEAELSMRRAQAAVDFASVLQPGTERTAALEQARRLVESVDGPFVEPRLVWRGRLLRLKIARLQHDQRDFEAGVSEIRSAGPGLAVQRQVAVERARFYLDENQPDDALTSLLEHRNETGSLNDELRCLQVEALLQAAAVARSKDRQEFAEELEENARALVSVLQGAWKARAQTLLNISGEQEDYGPELAGLVRSARQAYQAGQIDEAIAGFERAAVAAVGQGRRDVAVDLAFTRASLQMQQEDYAAAATSLEELVDQTDGGPRQAEMDLLRTYCLGRLYQQQPTARRREVYSESLAAHRKEFAGSPTADEATWMLAQFEEYRQQWTRALELYSAISPEHERGPVAAVRMAAMYEKILQRVVEVEQPVRPWLVTAREELDQVIGRFPHSPERLSPEQADVAVRFARLLIAYGDDYAPADRLLERVLNSADIERREAERDERSPDPRWLELHGEAAPLRIVSLAAQGRLPEAALILNDLSAANPQALLQLLSGLARLESQIPAGQRQALGRLQLQAAKRLSERSHQLTDAEQTLLKRCRANAHALAGQLPEAIDLYEELLAASPRDRELLELLSDLLMRQSSRESVTRALQLWRQIESMSRKGTQPWLEARFHVAETLYELGRYEECRKLIGVTRLVYPELGGNELKQRYAELQEKVTAK</sequence>
<reference evidence="1 2" key="1">
    <citation type="submission" date="2019-02" db="EMBL/GenBank/DDBJ databases">
        <title>Deep-cultivation of Planctomycetes and their phenomic and genomic characterization uncovers novel biology.</title>
        <authorList>
            <person name="Wiegand S."/>
            <person name="Jogler M."/>
            <person name="Boedeker C."/>
            <person name="Pinto D."/>
            <person name="Vollmers J."/>
            <person name="Rivas-Marin E."/>
            <person name="Kohn T."/>
            <person name="Peeters S.H."/>
            <person name="Heuer A."/>
            <person name="Rast P."/>
            <person name="Oberbeckmann S."/>
            <person name="Bunk B."/>
            <person name="Jeske O."/>
            <person name="Meyerdierks A."/>
            <person name="Storesund J.E."/>
            <person name="Kallscheuer N."/>
            <person name="Luecker S."/>
            <person name="Lage O.M."/>
            <person name="Pohl T."/>
            <person name="Merkel B.J."/>
            <person name="Hornburger P."/>
            <person name="Mueller R.-W."/>
            <person name="Bruemmer F."/>
            <person name="Labrenz M."/>
            <person name="Spormann A.M."/>
            <person name="Op den Camp H."/>
            <person name="Overmann J."/>
            <person name="Amann R."/>
            <person name="Jetten M.S.M."/>
            <person name="Mascher T."/>
            <person name="Medema M.H."/>
            <person name="Devos D.P."/>
            <person name="Kaster A.-K."/>
            <person name="Ovreas L."/>
            <person name="Rohde M."/>
            <person name="Galperin M.Y."/>
            <person name="Jogler C."/>
        </authorList>
    </citation>
    <scope>NUCLEOTIDE SEQUENCE [LARGE SCALE GENOMIC DNA]</scope>
    <source>
        <strain evidence="1 2">Mal4</strain>
    </source>
</reference>
<proteinExistence type="predicted"/>
<organism evidence="1 2">
    <name type="scientific">Maioricimonas rarisocia</name>
    <dbReference type="NCBI Taxonomy" id="2528026"/>
    <lineage>
        <taxon>Bacteria</taxon>
        <taxon>Pseudomonadati</taxon>
        <taxon>Planctomycetota</taxon>
        <taxon>Planctomycetia</taxon>
        <taxon>Planctomycetales</taxon>
        <taxon>Planctomycetaceae</taxon>
        <taxon>Maioricimonas</taxon>
    </lineage>
</organism>
<protein>
    <submittedName>
        <fullName evidence="1">Anaphase-promoting complex, cyclosome, subunit 3</fullName>
    </submittedName>
</protein>
<dbReference type="InterPro" id="IPR011990">
    <property type="entry name" value="TPR-like_helical_dom_sf"/>
</dbReference>
<gene>
    <name evidence="1" type="ORF">Mal4_49300</name>
</gene>
<dbReference type="EMBL" id="CP036275">
    <property type="protein sequence ID" value="QDU40572.1"/>
    <property type="molecule type" value="Genomic_DNA"/>
</dbReference>
<keyword evidence="2" id="KW-1185">Reference proteome</keyword>
<dbReference type="SUPFAM" id="SSF48452">
    <property type="entry name" value="TPR-like"/>
    <property type="match status" value="1"/>
</dbReference>
<name>A0A517ZDM4_9PLAN</name>
<dbReference type="Proteomes" id="UP000320496">
    <property type="component" value="Chromosome"/>
</dbReference>
<dbReference type="OrthoDB" id="240605at2"/>
<dbReference type="AlphaFoldDB" id="A0A517ZDM4"/>
<evidence type="ECO:0000313" key="2">
    <source>
        <dbReference type="Proteomes" id="UP000320496"/>
    </source>
</evidence>
<dbReference type="SUPFAM" id="SSF81901">
    <property type="entry name" value="HCP-like"/>
    <property type="match status" value="1"/>
</dbReference>
<dbReference type="Gene3D" id="1.25.40.10">
    <property type="entry name" value="Tetratricopeptide repeat domain"/>
    <property type="match status" value="3"/>
</dbReference>
<accession>A0A517ZDM4</accession>
<dbReference type="KEGG" id="mri:Mal4_49300"/>
<evidence type="ECO:0000313" key="1">
    <source>
        <dbReference type="EMBL" id="QDU40572.1"/>
    </source>
</evidence>